<evidence type="ECO:0000256" key="7">
    <source>
        <dbReference type="PIRSR" id="PIRSR600101-2"/>
    </source>
</evidence>
<reference evidence="9" key="1">
    <citation type="submission" date="2022-11" db="UniProtKB">
        <authorList>
            <consortium name="WormBaseParasite"/>
        </authorList>
    </citation>
    <scope>IDENTIFICATION</scope>
</reference>
<evidence type="ECO:0000313" key="8">
    <source>
        <dbReference type="Proteomes" id="UP000887578"/>
    </source>
</evidence>
<dbReference type="GO" id="GO:0006508">
    <property type="term" value="P:proteolysis"/>
    <property type="evidence" value="ECO:0007669"/>
    <property type="project" value="UniProtKB-KW"/>
</dbReference>
<dbReference type="InterPro" id="IPR000101">
    <property type="entry name" value="GGT_peptidase"/>
</dbReference>
<dbReference type="Gene3D" id="1.10.246.130">
    <property type="match status" value="1"/>
</dbReference>
<dbReference type="PANTHER" id="PTHR11686">
    <property type="entry name" value="GAMMA GLUTAMYL TRANSPEPTIDASE"/>
    <property type="match status" value="1"/>
</dbReference>
<keyword evidence="3" id="KW-0378">Hydrolase</keyword>
<feature type="binding site" evidence="7">
    <location>
        <position position="133"/>
    </location>
    <ligand>
        <name>L-glutamate</name>
        <dbReference type="ChEBI" id="CHEBI:29985"/>
    </ligand>
</feature>
<dbReference type="InterPro" id="IPR029055">
    <property type="entry name" value="Ntn_hydrolases_N"/>
</dbReference>
<dbReference type="Proteomes" id="UP000887578">
    <property type="component" value="Unplaced"/>
</dbReference>
<feature type="active site" description="Nucleophile" evidence="6">
    <location>
        <position position="419"/>
    </location>
</feature>
<evidence type="ECO:0000256" key="3">
    <source>
        <dbReference type="ARBA" id="ARBA00022801"/>
    </source>
</evidence>
<dbReference type="GO" id="GO:0036374">
    <property type="term" value="F:glutathione hydrolase activity"/>
    <property type="evidence" value="ECO:0007669"/>
    <property type="project" value="InterPro"/>
</dbReference>
<evidence type="ECO:0000313" key="9">
    <source>
        <dbReference type="WBParaSite" id="PDA_v2.g11080.t1"/>
    </source>
</evidence>
<feature type="binding site" evidence="7">
    <location>
        <position position="461"/>
    </location>
    <ligand>
        <name>L-glutamate</name>
        <dbReference type="ChEBI" id="CHEBI:29985"/>
    </ligand>
</feature>
<dbReference type="WBParaSite" id="PDA_v2.g11080.t1">
    <property type="protein sequence ID" value="PDA_v2.g11080.t1"/>
    <property type="gene ID" value="PDA_v2.g11080"/>
</dbReference>
<dbReference type="PANTHER" id="PTHR11686:SF46">
    <property type="entry name" value="GAMMA-GLUTAMYLTRANSPEPTIDASE 1"/>
    <property type="match status" value="1"/>
</dbReference>
<keyword evidence="8" id="KW-1185">Reference proteome</keyword>
<name>A0A914NZZ6_9BILA</name>
<dbReference type="SUPFAM" id="SSF56235">
    <property type="entry name" value="N-terminal nucleophile aminohydrolases (Ntn hydrolases)"/>
    <property type="match status" value="1"/>
</dbReference>
<dbReference type="GO" id="GO:0016746">
    <property type="term" value="F:acyltransferase activity"/>
    <property type="evidence" value="ECO:0007669"/>
    <property type="project" value="UniProtKB-KW"/>
</dbReference>
<keyword evidence="4" id="KW-0325">Glycoprotein</keyword>
<accession>A0A914NZZ6</accession>
<dbReference type="FunFam" id="1.10.246.130:FF:000005">
    <property type="entry name" value="Gamma-glutamyltranspeptidase 1, putative"/>
    <property type="match status" value="1"/>
</dbReference>
<keyword evidence="1" id="KW-0645">Protease</keyword>
<keyword evidence="2" id="KW-0808">Transferase</keyword>
<proteinExistence type="predicted"/>
<dbReference type="Pfam" id="PF01019">
    <property type="entry name" value="G_glu_transpept"/>
    <property type="match status" value="1"/>
</dbReference>
<dbReference type="InterPro" id="IPR043137">
    <property type="entry name" value="GGT_ssub_C"/>
</dbReference>
<dbReference type="NCBIfam" id="TIGR00066">
    <property type="entry name" value="g_glut_trans"/>
    <property type="match status" value="1"/>
</dbReference>
<evidence type="ECO:0000256" key="2">
    <source>
        <dbReference type="ARBA" id="ARBA00022679"/>
    </source>
</evidence>
<dbReference type="FunFam" id="3.60.20.40:FF:000006">
    <property type="entry name" value="Protein CBG05566"/>
    <property type="match status" value="1"/>
</dbReference>
<dbReference type="GO" id="GO:0005886">
    <property type="term" value="C:plasma membrane"/>
    <property type="evidence" value="ECO:0007669"/>
    <property type="project" value="TreeGrafter"/>
</dbReference>
<dbReference type="AlphaFoldDB" id="A0A914NZZ6"/>
<dbReference type="PRINTS" id="PR01210">
    <property type="entry name" value="GGTRANSPTASE"/>
</dbReference>
<sequence length="612" mass="66493">MVNNYSLPNPLELVQNENNNNNEIAKAGALPNPLTINDNENNNVDKSWMTALEKPPPDSIHAVYKNAAVASDHSICSEIGRNILSAGGNAIDSAIATLIGIGVVNPQSSGIGGSTIMTIYDASTKKAFSIDARGTAPSAANSTMFIGKPENAVLGWKASVIPGEIHGFWTAFKKFGSGRISWKEIFEPSIKLARSGFPVSTSLALVLKQKEADILADEHMRKEFTNPKTGQLFEDGEIMKRETLANTLELIANAEDPIKLFYQDGIIAKTIVKEFQQNGGIITEEDLANFKSIITDNPLESALSPESNLVMCGPPPPSSFAITSAIVGVISEFYNEKQNNIDKLDDTKIYHRLIEAQKFAFSYRTNFADPIFVKSALELSKNMTKPEFTKWIASKIPEVSQPLSYYNSDLTAAPESHGTSHVSVLDAEGNAVSATTTINLLLGSKRISPTLGIIWNNLMDDFSTPGQPNAFGFPPSEANFIEPGKRPLSAMAPTIVYNKNDGKVKMVVGGSGGSRIISAVAQTIIRSQIFHQNIKEAVDAPRFHNQFIPNITEYETTVPASVIESLESQYLQTFTPIPIQESVIQAITVEDDGLIHANSDFRRRTAANPAGY</sequence>
<evidence type="ECO:0000256" key="5">
    <source>
        <dbReference type="ARBA" id="ARBA00023315"/>
    </source>
</evidence>
<dbReference type="Gene3D" id="3.60.20.40">
    <property type="match status" value="1"/>
</dbReference>
<feature type="binding site" evidence="7">
    <location>
        <position position="513"/>
    </location>
    <ligand>
        <name>L-glutamate</name>
        <dbReference type="ChEBI" id="CHEBI:29985"/>
    </ligand>
</feature>
<dbReference type="GO" id="GO:0006751">
    <property type="term" value="P:glutathione catabolic process"/>
    <property type="evidence" value="ECO:0007669"/>
    <property type="project" value="InterPro"/>
</dbReference>
<feature type="binding site" evidence="7">
    <location>
        <begin position="437"/>
        <end position="439"/>
    </location>
    <ligand>
        <name>L-glutamate</name>
        <dbReference type="ChEBI" id="CHEBI:29985"/>
    </ligand>
</feature>
<organism evidence="8 9">
    <name type="scientific">Panagrolaimus davidi</name>
    <dbReference type="NCBI Taxonomy" id="227884"/>
    <lineage>
        <taxon>Eukaryota</taxon>
        <taxon>Metazoa</taxon>
        <taxon>Ecdysozoa</taxon>
        <taxon>Nematoda</taxon>
        <taxon>Chromadorea</taxon>
        <taxon>Rhabditida</taxon>
        <taxon>Tylenchina</taxon>
        <taxon>Panagrolaimomorpha</taxon>
        <taxon>Panagrolaimoidea</taxon>
        <taxon>Panagrolaimidae</taxon>
        <taxon>Panagrolaimus</taxon>
    </lineage>
</organism>
<evidence type="ECO:0000256" key="6">
    <source>
        <dbReference type="PIRSR" id="PIRSR600101-1"/>
    </source>
</evidence>
<evidence type="ECO:0000256" key="4">
    <source>
        <dbReference type="ARBA" id="ARBA00023180"/>
    </source>
</evidence>
<evidence type="ECO:0000256" key="1">
    <source>
        <dbReference type="ARBA" id="ARBA00022670"/>
    </source>
</evidence>
<protein>
    <submittedName>
        <fullName evidence="9">Gamma-glutamyltransferase</fullName>
    </submittedName>
</protein>
<keyword evidence="5" id="KW-0012">Acyltransferase</keyword>
<dbReference type="InterPro" id="IPR043138">
    <property type="entry name" value="GGT_lsub"/>
</dbReference>